<keyword evidence="3" id="KW-1185">Reference proteome</keyword>
<accession>A0A284QKT7</accession>
<organism evidence="2 3">
    <name type="scientific">Armillaria ostoyae</name>
    <name type="common">Armillaria root rot fungus</name>
    <dbReference type="NCBI Taxonomy" id="47428"/>
    <lineage>
        <taxon>Eukaryota</taxon>
        <taxon>Fungi</taxon>
        <taxon>Dikarya</taxon>
        <taxon>Basidiomycota</taxon>
        <taxon>Agaricomycotina</taxon>
        <taxon>Agaricomycetes</taxon>
        <taxon>Agaricomycetidae</taxon>
        <taxon>Agaricales</taxon>
        <taxon>Marasmiineae</taxon>
        <taxon>Physalacriaceae</taxon>
        <taxon>Armillaria</taxon>
    </lineage>
</organism>
<dbReference type="OMA" id="KPRAYWL"/>
<keyword evidence="1" id="KW-0472">Membrane</keyword>
<evidence type="ECO:0000313" key="2">
    <source>
        <dbReference type="EMBL" id="SJK97060.1"/>
    </source>
</evidence>
<reference evidence="3" key="1">
    <citation type="journal article" date="2017" name="Nat. Ecol. Evol.">
        <title>Genome expansion and lineage-specific genetic innovations in the forest pathogenic fungi Armillaria.</title>
        <authorList>
            <person name="Sipos G."/>
            <person name="Prasanna A.N."/>
            <person name="Walter M.C."/>
            <person name="O'Connor E."/>
            <person name="Balint B."/>
            <person name="Krizsan K."/>
            <person name="Kiss B."/>
            <person name="Hess J."/>
            <person name="Varga T."/>
            <person name="Slot J."/>
            <person name="Riley R."/>
            <person name="Boka B."/>
            <person name="Rigling D."/>
            <person name="Barry K."/>
            <person name="Lee J."/>
            <person name="Mihaltcheva S."/>
            <person name="LaButti K."/>
            <person name="Lipzen A."/>
            <person name="Waldron R."/>
            <person name="Moloney N.M."/>
            <person name="Sperisen C."/>
            <person name="Kredics L."/>
            <person name="Vagvoelgyi C."/>
            <person name="Patrignani A."/>
            <person name="Fitzpatrick D."/>
            <person name="Nagy I."/>
            <person name="Doyle S."/>
            <person name="Anderson J.B."/>
            <person name="Grigoriev I.V."/>
            <person name="Gueldener U."/>
            <person name="Muensterkoetter M."/>
            <person name="Nagy L.G."/>
        </authorList>
    </citation>
    <scope>NUCLEOTIDE SEQUENCE [LARGE SCALE GENOMIC DNA]</scope>
    <source>
        <strain evidence="3">C18/9</strain>
    </source>
</reference>
<dbReference type="STRING" id="47428.A0A284QKT7"/>
<dbReference type="GO" id="GO:0000324">
    <property type="term" value="C:fungal-type vacuole"/>
    <property type="evidence" value="ECO:0007669"/>
    <property type="project" value="TreeGrafter"/>
</dbReference>
<protein>
    <submittedName>
        <fullName evidence="2">Uncharacterized protein</fullName>
    </submittedName>
</protein>
<dbReference type="PANTHER" id="PTHR45694">
    <property type="entry name" value="GLUTAREDOXIN 2"/>
    <property type="match status" value="1"/>
</dbReference>
<dbReference type="GO" id="GO:0015038">
    <property type="term" value="F:glutathione disulfide oxidoreductase activity"/>
    <property type="evidence" value="ECO:0007669"/>
    <property type="project" value="TreeGrafter"/>
</dbReference>
<keyword evidence="1" id="KW-0812">Transmembrane</keyword>
<gene>
    <name evidence="2" type="ORF">ARMOST_00310</name>
</gene>
<dbReference type="SUPFAM" id="SSF52833">
    <property type="entry name" value="Thioredoxin-like"/>
    <property type="match status" value="1"/>
</dbReference>
<dbReference type="Proteomes" id="UP000219338">
    <property type="component" value="Unassembled WGS sequence"/>
</dbReference>
<feature type="transmembrane region" description="Helical" evidence="1">
    <location>
        <begin position="48"/>
        <end position="67"/>
    </location>
</feature>
<dbReference type="OrthoDB" id="423313at2759"/>
<dbReference type="Gene3D" id="3.40.30.10">
    <property type="entry name" value="Glutaredoxin"/>
    <property type="match status" value="1"/>
</dbReference>
<dbReference type="AlphaFoldDB" id="A0A284QKT7"/>
<name>A0A284QKT7_ARMOS</name>
<dbReference type="GO" id="GO:0034599">
    <property type="term" value="P:cellular response to oxidative stress"/>
    <property type="evidence" value="ECO:0007669"/>
    <property type="project" value="TreeGrafter"/>
</dbReference>
<proteinExistence type="predicted"/>
<evidence type="ECO:0000256" key="1">
    <source>
        <dbReference type="SAM" id="Phobius"/>
    </source>
</evidence>
<dbReference type="PROSITE" id="PS51354">
    <property type="entry name" value="GLUTAREDOXIN_2"/>
    <property type="match status" value="1"/>
</dbReference>
<evidence type="ECO:0000313" key="3">
    <source>
        <dbReference type="Proteomes" id="UP000219338"/>
    </source>
</evidence>
<dbReference type="GO" id="GO:0005801">
    <property type="term" value="C:cis-Golgi network"/>
    <property type="evidence" value="ECO:0007669"/>
    <property type="project" value="TreeGrafter"/>
</dbReference>
<dbReference type="EMBL" id="FUEG01000001">
    <property type="protein sequence ID" value="SJK97060.1"/>
    <property type="molecule type" value="Genomic_DNA"/>
</dbReference>
<dbReference type="InterPro" id="IPR036249">
    <property type="entry name" value="Thioredoxin-like_sf"/>
</dbReference>
<keyword evidence="1" id="KW-1133">Transmembrane helix</keyword>
<dbReference type="GO" id="GO:0005796">
    <property type="term" value="C:Golgi lumen"/>
    <property type="evidence" value="ECO:0007669"/>
    <property type="project" value="TreeGrafter"/>
</dbReference>
<sequence>MPITRITSRTPLRELLSDLPSSRFFRSMAAPSSSFSLMSSLATRKSRFRTTFLALFVICFLSAYIFVFQQRALQAPLGLKRPDRPAADQIAKALETIRTSTDAATLRKAYTNQPQLRLDTTQELAAVSSFLASLPQNVIPSFVDPSLPIDPQLVVDFDPQSPRVADEIQDMIDDVWTRHPVFLYSKLYSPVSREIKAILIDLHLHPAPMIMDVDVREDGAVLEPLLERVLATDDLPILLIGGHYVGPISNIRSLHDSGELKEMIKAAGAVIDGAKKKHKKS</sequence>
<dbReference type="PANTHER" id="PTHR45694:SF5">
    <property type="entry name" value="GLUTAREDOXIN 2"/>
    <property type="match status" value="1"/>
</dbReference>